<dbReference type="Pfam" id="PF08350">
    <property type="entry name" value="FilR1_middle"/>
    <property type="match status" value="1"/>
</dbReference>
<dbReference type="EMBL" id="JBHUDO010000003">
    <property type="protein sequence ID" value="MFD1647038.1"/>
    <property type="molecule type" value="Genomic_DNA"/>
</dbReference>
<reference evidence="2 3" key="1">
    <citation type="journal article" date="2019" name="Int. J. Syst. Evol. Microbiol.">
        <title>The Global Catalogue of Microorganisms (GCM) 10K type strain sequencing project: providing services to taxonomists for standard genome sequencing and annotation.</title>
        <authorList>
            <consortium name="The Broad Institute Genomics Platform"/>
            <consortium name="The Broad Institute Genome Sequencing Center for Infectious Disease"/>
            <person name="Wu L."/>
            <person name="Ma J."/>
        </authorList>
    </citation>
    <scope>NUCLEOTIDE SEQUENCE [LARGE SCALE GENOMIC DNA]</scope>
    <source>
        <strain evidence="2 3">CGMCC 1.10390</strain>
    </source>
</reference>
<feature type="domain" description="Methanogenesis regulatory protein FilR1 middle" evidence="1">
    <location>
        <begin position="64"/>
        <end position="186"/>
    </location>
</feature>
<gene>
    <name evidence="2" type="ORF">ACFSBL_15210</name>
</gene>
<dbReference type="Proteomes" id="UP001597034">
    <property type="component" value="Unassembled WGS sequence"/>
</dbReference>
<dbReference type="RefSeq" id="WP_256400896.1">
    <property type="nucleotide sequence ID" value="NZ_JBHUDO010000003.1"/>
</dbReference>
<keyword evidence="3" id="KW-1185">Reference proteome</keyword>
<name>A0ABD6DLS1_9EURY</name>
<comment type="caution">
    <text evidence="2">The sequence shown here is derived from an EMBL/GenBank/DDBJ whole genome shotgun (WGS) entry which is preliminary data.</text>
</comment>
<organism evidence="2 3">
    <name type="scientific">Haloarchaeobius litoreus</name>
    <dbReference type="NCBI Taxonomy" id="755306"/>
    <lineage>
        <taxon>Archaea</taxon>
        <taxon>Methanobacteriati</taxon>
        <taxon>Methanobacteriota</taxon>
        <taxon>Stenosarchaea group</taxon>
        <taxon>Halobacteria</taxon>
        <taxon>Halobacteriales</taxon>
        <taxon>Halorubellaceae</taxon>
        <taxon>Haloarchaeobius</taxon>
    </lineage>
</organism>
<dbReference type="InterPro" id="IPR013561">
    <property type="entry name" value="FilR1_middle_dom"/>
</dbReference>
<sequence length="197" mass="22081">MKQDGRYRLTVSGELLLTVCDSTKDAFEAVKECRPVLDRLPQEHAPDPAWLTDVDSFLATRKCPYRPIQRVETIIDETTSSIRTLSPSIGWLLVDRRDDLGQISVVTCAHCYDSESKEVSNPLSELDTADGVTLHLIDEDLIFGLLLTDRVTLVLGYDDTLRLTGCIESRSDELRSWASTVFDRHLSCATTSEQVCD</sequence>
<evidence type="ECO:0000259" key="1">
    <source>
        <dbReference type="Pfam" id="PF08350"/>
    </source>
</evidence>
<evidence type="ECO:0000313" key="3">
    <source>
        <dbReference type="Proteomes" id="UP001597034"/>
    </source>
</evidence>
<evidence type="ECO:0000313" key="2">
    <source>
        <dbReference type="EMBL" id="MFD1647038.1"/>
    </source>
</evidence>
<proteinExistence type="predicted"/>
<accession>A0ABD6DLS1</accession>
<protein>
    <recommendedName>
        <fullName evidence="1">Methanogenesis regulatory protein FilR1 middle domain-containing protein</fullName>
    </recommendedName>
</protein>
<dbReference type="AlphaFoldDB" id="A0ABD6DLS1"/>